<dbReference type="Gene3D" id="1.10.510.10">
    <property type="entry name" value="Transferase(Phosphotransferase) domain 1"/>
    <property type="match status" value="1"/>
</dbReference>
<dbReference type="Pfam" id="PF00069">
    <property type="entry name" value="Pkinase"/>
    <property type="match status" value="1"/>
</dbReference>
<evidence type="ECO:0000259" key="5">
    <source>
        <dbReference type="PROSITE" id="PS50011"/>
    </source>
</evidence>
<dbReference type="InterPro" id="IPR017441">
    <property type="entry name" value="Protein_kinase_ATP_BS"/>
</dbReference>
<gene>
    <name evidence="6" type="ORF">CCMP2556_LOCUS24816</name>
</gene>
<dbReference type="PROSITE" id="PS00107">
    <property type="entry name" value="PROTEIN_KINASE_ATP"/>
    <property type="match status" value="1"/>
</dbReference>
<dbReference type="PROSITE" id="PS50011">
    <property type="entry name" value="PROTEIN_KINASE_DOM"/>
    <property type="match status" value="1"/>
</dbReference>
<name>A0ABP0M9G4_9DINO</name>
<evidence type="ECO:0000256" key="3">
    <source>
        <dbReference type="PROSITE-ProRule" id="PRU10141"/>
    </source>
</evidence>
<keyword evidence="7" id="KW-1185">Reference proteome</keyword>
<dbReference type="InterPro" id="IPR008271">
    <property type="entry name" value="Ser/Thr_kinase_AS"/>
</dbReference>
<protein>
    <recommendedName>
        <fullName evidence="5">Protein kinase domain-containing protein</fullName>
    </recommendedName>
</protein>
<keyword evidence="2 3" id="KW-0067">ATP-binding</keyword>
<sequence length="737" mass="81470">MSLQPWGGHGDLEPITLGTPGESSRGLPPIHFETSQKTPSTGRSRPPVKFQDLPAGLAPMSREETVSVMRWEDDRRSLWQWQCQAEQRLNELLQLEKDRGAAVRELRQDVRAMSRAVAILQEQVAACLRAQRPVEAQRLDLHTFRLSALFSAVKRLTQVNSCEASLRKAMACWSQLVKAKEIRKEISDRNRAEIGTGRFLEVMETLEGQAIAVQDLSELVRAELNLEVAEREHLRRLSEADASREEAVRKLSLRVDALEAKGADLSAVLLEARRMEQRAEAAAEQVQRRADVAVAALVQRMQENDWPMDSEGLNAGTTCAKQTCREMRAKRELELGSTIAISAVWRSFFDFSSVAMGQSCQSCQTGAHRFPEQGAPKPSDEMQGWTKVYSLGRLLGDGISAKVFEAEARDLVAIKRFHRLGSRTFNKELTALKRVGTHPNVLRLLESYQGFNREDVLVLEYCDGSTLYDLYAREHPKGGLPERLVARLLRQLFLALQHLSSCGVEHQDVKPENMMLFDVAVSAFQAELKLGDFGWAAIAAPEGKATKPPPTGAGSLWYAPPELNPPVEGIEPEPLAVDQHGEPIKGLSDMWSAGVVLYLLLVGHNPFNQALKQQTQEAQDQEVLRLVAHGRYNARTERWQGLHPDARDLVEKLLKVTPSQRLPPSDALQHSFVTKRTVSGGVSGYGGNSSAISTCMDGEHSVFFPRLCSTLGRARAAVAATGRFSTAGLAGHGTSSC</sequence>
<evidence type="ECO:0000256" key="1">
    <source>
        <dbReference type="ARBA" id="ARBA00022741"/>
    </source>
</evidence>
<dbReference type="InterPro" id="IPR011009">
    <property type="entry name" value="Kinase-like_dom_sf"/>
</dbReference>
<evidence type="ECO:0000313" key="7">
    <source>
        <dbReference type="Proteomes" id="UP001642484"/>
    </source>
</evidence>
<dbReference type="SUPFAM" id="SSF56112">
    <property type="entry name" value="Protein kinase-like (PK-like)"/>
    <property type="match status" value="1"/>
</dbReference>
<evidence type="ECO:0000256" key="4">
    <source>
        <dbReference type="SAM" id="MobiDB-lite"/>
    </source>
</evidence>
<keyword evidence="1 3" id="KW-0547">Nucleotide-binding</keyword>
<proteinExistence type="predicted"/>
<organism evidence="6 7">
    <name type="scientific">Durusdinium trenchii</name>
    <dbReference type="NCBI Taxonomy" id="1381693"/>
    <lineage>
        <taxon>Eukaryota</taxon>
        <taxon>Sar</taxon>
        <taxon>Alveolata</taxon>
        <taxon>Dinophyceae</taxon>
        <taxon>Suessiales</taxon>
        <taxon>Symbiodiniaceae</taxon>
        <taxon>Durusdinium</taxon>
    </lineage>
</organism>
<dbReference type="InterPro" id="IPR000719">
    <property type="entry name" value="Prot_kinase_dom"/>
</dbReference>
<dbReference type="PROSITE" id="PS00108">
    <property type="entry name" value="PROTEIN_KINASE_ST"/>
    <property type="match status" value="1"/>
</dbReference>
<accession>A0ABP0M9G4</accession>
<dbReference type="EMBL" id="CAXAMN010016446">
    <property type="protein sequence ID" value="CAK9048149.1"/>
    <property type="molecule type" value="Genomic_DNA"/>
</dbReference>
<reference evidence="6 7" key="1">
    <citation type="submission" date="2024-02" db="EMBL/GenBank/DDBJ databases">
        <authorList>
            <person name="Chen Y."/>
            <person name="Shah S."/>
            <person name="Dougan E. K."/>
            <person name="Thang M."/>
            <person name="Chan C."/>
        </authorList>
    </citation>
    <scope>NUCLEOTIDE SEQUENCE [LARGE SCALE GENOMIC DNA]</scope>
</reference>
<evidence type="ECO:0000256" key="2">
    <source>
        <dbReference type="ARBA" id="ARBA00022840"/>
    </source>
</evidence>
<comment type="caution">
    <text evidence="6">The sequence shown here is derived from an EMBL/GenBank/DDBJ whole genome shotgun (WGS) entry which is preliminary data.</text>
</comment>
<dbReference type="Proteomes" id="UP001642484">
    <property type="component" value="Unassembled WGS sequence"/>
</dbReference>
<dbReference type="PANTHER" id="PTHR24347">
    <property type="entry name" value="SERINE/THREONINE-PROTEIN KINASE"/>
    <property type="match status" value="1"/>
</dbReference>
<evidence type="ECO:0000313" key="6">
    <source>
        <dbReference type="EMBL" id="CAK9048149.1"/>
    </source>
</evidence>
<feature type="domain" description="Protein kinase" evidence="5">
    <location>
        <begin position="389"/>
        <end position="673"/>
    </location>
</feature>
<dbReference type="SMART" id="SM00220">
    <property type="entry name" value="S_TKc"/>
    <property type="match status" value="1"/>
</dbReference>
<feature type="region of interest" description="Disordered" evidence="4">
    <location>
        <begin position="1"/>
        <end position="53"/>
    </location>
</feature>
<feature type="compositionally biased region" description="Polar residues" evidence="4">
    <location>
        <begin position="33"/>
        <end position="43"/>
    </location>
</feature>
<feature type="binding site" evidence="3">
    <location>
        <position position="415"/>
    </location>
    <ligand>
        <name>ATP</name>
        <dbReference type="ChEBI" id="CHEBI:30616"/>
    </ligand>
</feature>